<dbReference type="GO" id="GO:0005737">
    <property type="term" value="C:cytoplasm"/>
    <property type="evidence" value="ECO:0007669"/>
    <property type="project" value="TreeGrafter"/>
</dbReference>
<dbReference type="GO" id="GO:0007283">
    <property type="term" value="P:spermatogenesis"/>
    <property type="evidence" value="ECO:0007669"/>
    <property type="project" value="Ensembl"/>
</dbReference>
<sequence length="948" mass="108307">EYRRRIKEKFQILNKNSLLGEPSDFHHGASKDEQKLLECLFDVKVKGGEPLRTVVLRGAAGVGKTALMRKAMLHWADGGLYQHKFTYVFYLGGKEISQVKEKSFAQLISKDWPSTEIPIEKILSQPSNLLFIIDSFDELNFAFEEPAFALCSDWTQEHPVSFLISSLLRKVMLPESSLLVTVRLTASNRLHPRLLKNQCYVDLKGMCQDERKEYIYHFFEDKTWATDVFNSIRSNERLFNMCHVPMVCRLICTCLKQQIEKNDDIMMVCQTTTSVFVCCIFSLFSLGEKYISNLPNKAQLRSMCYLAAKGVWTMTHVLYKNDFRKHGLTTCDISVFLDMNVLQKDTDHENCYVFTHLHIQEFFAAMFYLLKSAWRDREHSSQSFEDLKLLLEGNSDYDPHLTQLKYFLFGLLNEDLLKQLELILKCNISLKIKQEILQWVKGLENRDTFPSQIVFLDLFHYLYETQDEAFVVQAMENFSKLVIHIFMEVHLRVSSFCLKHCRCLETFKLIIAIVNSNPAAETRQMDDQITHWLQNLFSVLNSNERLTELDLCNSNLDGLIMKTFCQELRHPNCKLQKLLLKFVAFPDDYQDIFSFLTYKQTLMHLDLKGSYITDNGVKSLCEALKHPECKLQHLGLESCSLTATCCADIAKALVKSQSLVFLNLSSNNLLDDGMMMLCEALGHPECYLQRLVLQNCGFTEVSCEDLSLVLLRNKRLTHLCLADNSVGDSGVKFLSTALAYSECTLQSLVLRRCHFTTISIEYLSTSLLCNESLIHLDLGSNSLHDDGLNFVCNVLQKPTCNLQELELMGCVLSTECCPDLVSAILNSPNLLSLDLGYNDLQDEGVKILCEALRDPNCNIQRLGLEYCSLTSVCCQDLSSALVSNQKLIKINLTQNTLGREGIRTLCEVLTCPECKLQVLGNFPVVRDLGDHSFIGRSQNQLDSGSWEY</sequence>
<dbReference type="AlphaFoldDB" id="H0V413"/>
<dbReference type="GeneTree" id="ENSGT00940000162005"/>
<keyword evidence="2" id="KW-0433">Leucine-rich repeat</keyword>
<feature type="domain" description="NACHT" evidence="6">
    <location>
        <begin position="52"/>
        <end position="183"/>
    </location>
</feature>
<dbReference type="Ensembl" id="ENSCPOT00000004874.3">
    <property type="protein sequence ID" value="ENSCPOP00000004339.3"/>
    <property type="gene ID" value="ENSCPOG00000004823.4"/>
</dbReference>
<reference evidence="7" key="2">
    <citation type="submission" date="2025-08" db="UniProtKB">
        <authorList>
            <consortium name="Ensembl"/>
        </authorList>
    </citation>
    <scope>IDENTIFICATION</scope>
    <source>
        <strain evidence="7">2N</strain>
    </source>
</reference>
<dbReference type="Pfam" id="PF17779">
    <property type="entry name" value="WHD_NOD2"/>
    <property type="match status" value="1"/>
</dbReference>
<dbReference type="FunFam" id="3.40.50.300:FF:000442">
    <property type="entry name" value="NACHT, LRR and PYD domains-containing protein 3"/>
    <property type="match status" value="1"/>
</dbReference>
<dbReference type="InterPro" id="IPR032675">
    <property type="entry name" value="LRR_dom_sf"/>
</dbReference>
<reference evidence="7" key="3">
    <citation type="submission" date="2025-09" db="UniProtKB">
        <authorList>
            <consortium name="Ensembl"/>
        </authorList>
    </citation>
    <scope>IDENTIFICATION</scope>
    <source>
        <strain evidence="7">2N</strain>
    </source>
</reference>
<dbReference type="Pfam" id="PF05729">
    <property type="entry name" value="NACHT"/>
    <property type="match status" value="1"/>
</dbReference>
<dbReference type="Proteomes" id="UP000005447">
    <property type="component" value="Unassembled WGS sequence"/>
</dbReference>
<evidence type="ECO:0000313" key="8">
    <source>
        <dbReference type="Proteomes" id="UP000005447"/>
    </source>
</evidence>
<dbReference type="SUPFAM" id="SSF52540">
    <property type="entry name" value="P-loop containing nucleoside triphosphate hydrolases"/>
    <property type="match status" value="1"/>
</dbReference>
<dbReference type="PROSITE" id="PS50837">
    <property type="entry name" value="NACHT"/>
    <property type="match status" value="1"/>
</dbReference>
<keyword evidence="8" id="KW-1185">Reference proteome</keyword>
<evidence type="ECO:0000256" key="1">
    <source>
        <dbReference type="ARBA" id="ARBA00008665"/>
    </source>
</evidence>
<proteinExistence type="inferred from homology"/>
<keyword evidence="3" id="KW-0677">Repeat</keyword>
<dbReference type="VEuPathDB" id="HostDB:ENSCPOG00000004823"/>
<organism evidence="7 8">
    <name type="scientific">Cavia porcellus</name>
    <name type="common">Guinea pig</name>
    <dbReference type="NCBI Taxonomy" id="10141"/>
    <lineage>
        <taxon>Eukaryota</taxon>
        <taxon>Metazoa</taxon>
        <taxon>Chordata</taxon>
        <taxon>Craniata</taxon>
        <taxon>Vertebrata</taxon>
        <taxon>Euteleostomi</taxon>
        <taxon>Mammalia</taxon>
        <taxon>Eutheria</taxon>
        <taxon>Euarchontoglires</taxon>
        <taxon>Glires</taxon>
        <taxon>Rodentia</taxon>
        <taxon>Hystricomorpha</taxon>
        <taxon>Caviidae</taxon>
        <taxon>Cavia</taxon>
    </lineage>
</organism>
<evidence type="ECO:0000256" key="5">
    <source>
        <dbReference type="ARBA" id="ARBA00022840"/>
    </source>
</evidence>
<dbReference type="InParanoid" id="H0V413"/>
<dbReference type="GO" id="GO:0050727">
    <property type="term" value="P:regulation of inflammatory response"/>
    <property type="evidence" value="ECO:0007669"/>
    <property type="project" value="TreeGrafter"/>
</dbReference>
<dbReference type="Gene3D" id="3.80.10.10">
    <property type="entry name" value="Ribonuclease Inhibitor"/>
    <property type="match status" value="2"/>
</dbReference>
<dbReference type="InterPro" id="IPR041267">
    <property type="entry name" value="NLRP_HD2"/>
</dbReference>
<dbReference type="SMART" id="SM00368">
    <property type="entry name" value="LRR_RI"/>
    <property type="match status" value="11"/>
</dbReference>
<evidence type="ECO:0000256" key="2">
    <source>
        <dbReference type="ARBA" id="ARBA00022614"/>
    </source>
</evidence>
<name>H0V413_CAVPO</name>
<dbReference type="InterPro" id="IPR001611">
    <property type="entry name" value="Leu-rich_rpt"/>
</dbReference>
<dbReference type="eggNOG" id="KOG4308">
    <property type="taxonomic scope" value="Eukaryota"/>
</dbReference>
<dbReference type="InterPro" id="IPR027417">
    <property type="entry name" value="P-loop_NTPase"/>
</dbReference>
<keyword evidence="4" id="KW-0547">Nucleotide-binding</keyword>
<dbReference type="EMBL" id="AAKN02053721">
    <property type="status" value="NOT_ANNOTATED_CDS"/>
    <property type="molecule type" value="Genomic_DNA"/>
</dbReference>
<dbReference type="PANTHER" id="PTHR45690:SF15">
    <property type="entry name" value="NACHT, LRR AND PYD DOMAINS-CONTAINING PROTEIN 14"/>
    <property type="match status" value="1"/>
</dbReference>
<comment type="similarity">
    <text evidence="1">Belongs to the NLRP family.</text>
</comment>
<dbReference type="Gene3D" id="3.40.50.300">
    <property type="entry name" value="P-loop containing nucleotide triphosphate hydrolases"/>
    <property type="match status" value="1"/>
</dbReference>
<keyword evidence="5" id="KW-0067">ATP-binding</keyword>
<dbReference type="InterPro" id="IPR050637">
    <property type="entry name" value="NLRP_innate_immun_reg"/>
</dbReference>
<dbReference type="PANTHER" id="PTHR45690">
    <property type="entry name" value="NACHT, LRR AND PYD DOMAINS-CONTAINING PROTEIN 12"/>
    <property type="match status" value="1"/>
</dbReference>
<dbReference type="EMBL" id="AAKN02053720">
    <property type="status" value="NOT_ANNOTATED_CDS"/>
    <property type="molecule type" value="Genomic_DNA"/>
</dbReference>
<gene>
    <name evidence="7" type="primary">NLRP14</name>
</gene>
<dbReference type="GO" id="GO:0005524">
    <property type="term" value="F:ATP binding"/>
    <property type="evidence" value="ECO:0007669"/>
    <property type="project" value="UniProtKB-KW"/>
</dbReference>
<dbReference type="InterPro" id="IPR007111">
    <property type="entry name" value="NACHT_NTPase"/>
</dbReference>
<dbReference type="HOGENOM" id="CLU_002274_2_1_1"/>
<dbReference type="STRING" id="10141.ENSCPOP00000004339"/>
<evidence type="ECO:0000256" key="3">
    <source>
        <dbReference type="ARBA" id="ARBA00022737"/>
    </source>
</evidence>
<evidence type="ECO:0000313" key="7">
    <source>
        <dbReference type="Ensembl" id="ENSCPOP00000004339.3"/>
    </source>
</evidence>
<protein>
    <submittedName>
        <fullName evidence="7">NLR family pyrin domain containing 14</fullName>
    </submittedName>
</protein>
<dbReference type="Bgee" id="ENSCPOG00000004823">
    <property type="expression patterns" value="Expressed in ovary"/>
</dbReference>
<dbReference type="Pfam" id="PF13516">
    <property type="entry name" value="LRR_6"/>
    <property type="match status" value="5"/>
</dbReference>
<reference evidence="8" key="1">
    <citation type="journal article" date="2011" name="Nature">
        <title>A high-resolution map of human evolutionary constraint using 29 mammals.</title>
        <authorList>
            <person name="Lindblad-Toh K."/>
            <person name="Garber M."/>
            <person name="Zuk O."/>
            <person name="Lin M.F."/>
            <person name="Parker B.J."/>
            <person name="Washietl S."/>
            <person name="Kheradpour P."/>
            <person name="Ernst J."/>
            <person name="Jordan G."/>
            <person name="Mauceli E."/>
            <person name="Ward L.D."/>
            <person name="Lowe C.B."/>
            <person name="Holloway A.K."/>
            <person name="Clamp M."/>
            <person name="Gnerre S."/>
            <person name="Alfoldi J."/>
            <person name="Beal K."/>
            <person name="Chang J."/>
            <person name="Clawson H."/>
            <person name="Cuff J."/>
            <person name="Di Palma F."/>
            <person name="Fitzgerald S."/>
            <person name="Flicek P."/>
            <person name="Guttman M."/>
            <person name="Hubisz M.J."/>
            <person name="Jaffe D.B."/>
            <person name="Jungreis I."/>
            <person name="Kent W.J."/>
            <person name="Kostka D."/>
            <person name="Lara M."/>
            <person name="Martins A.L."/>
            <person name="Massingham T."/>
            <person name="Moltke I."/>
            <person name="Raney B.J."/>
            <person name="Rasmussen M.D."/>
            <person name="Robinson J."/>
            <person name="Stark A."/>
            <person name="Vilella A.J."/>
            <person name="Wen J."/>
            <person name="Xie X."/>
            <person name="Zody M.C."/>
            <person name="Baldwin J."/>
            <person name="Bloom T."/>
            <person name="Chin C.W."/>
            <person name="Heiman D."/>
            <person name="Nicol R."/>
            <person name="Nusbaum C."/>
            <person name="Young S."/>
            <person name="Wilkinson J."/>
            <person name="Worley K.C."/>
            <person name="Kovar C.L."/>
            <person name="Muzny D.M."/>
            <person name="Gibbs R.A."/>
            <person name="Cree A."/>
            <person name="Dihn H.H."/>
            <person name="Fowler G."/>
            <person name="Jhangiani S."/>
            <person name="Joshi V."/>
            <person name="Lee S."/>
            <person name="Lewis L.R."/>
            <person name="Nazareth L.V."/>
            <person name="Okwuonu G."/>
            <person name="Santibanez J."/>
            <person name="Warren W.C."/>
            <person name="Mardis E.R."/>
            <person name="Weinstock G.M."/>
            <person name="Wilson R.K."/>
            <person name="Delehaunty K."/>
            <person name="Dooling D."/>
            <person name="Fronik C."/>
            <person name="Fulton L."/>
            <person name="Fulton B."/>
            <person name="Graves T."/>
            <person name="Minx P."/>
            <person name="Sodergren E."/>
            <person name="Birney E."/>
            <person name="Margulies E.H."/>
            <person name="Herrero J."/>
            <person name="Green E.D."/>
            <person name="Haussler D."/>
            <person name="Siepel A."/>
            <person name="Goldman N."/>
            <person name="Pollard K.S."/>
            <person name="Pedersen J.S."/>
            <person name="Lander E.S."/>
            <person name="Kellis M."/>
        </authorList>
    </citation>
    <scope>NUCLEOTIDE SEQUENCE [LARGE SCALE GENOMIC DNA]</scope>
    <source>
        <strain evidence="8">2N</strain>
    </source>
</reference>
<dbReference type="SUPFAM" id="SSF52047">
    <property type="entry name" value="RNI-like"/>
    <property type="match status" value="2"/>
</dbReference>
<dbReference type="OMA" id="HLTQMKC"/>
<evidence type="ECO:0000256" key="4">
    <source>
        <dbReference type="ARBA" id="ARBA00022741"/>
    </source>
</evidence>
<evidence type="ECO:0000259" key="6">
    <source>
        <dbReference type="PROSITE" id="PS50837"/>
    </source>
</evidence>
<dbReference type="InterPro" id="IPR041075">
    <property type="entry name" value="NOD1/2_WH"/>
</dbReference>
<accession>H0V413</accession>
<dbReference type="Pfam" id="PF17776">
    <property type="entry name" value="NLRC4_HD2"/>
    <property type="match status" value="1"/>
</dbReference>